<dbReference type="AlphaFoldDB" id="A0AAD4GYD9"/>
<keyword evidence="4" id="KW-0560">Oxidoreductase</keyword>
<dbReference type="GO" id="GO:0071949">
    <property type="term" value="F:FAD binding"/>
    <property type="evidence" value="ECO:0007669"/>
    <property type="project" value="InterPro"/>
</dbReference>
<dbReference type="GO" id="GO:0004497">
    <property type="term" value="F:monooxygenase activity"/>
    <property type="evidence" value="ECO:0007669"/>
    <property type="project" value="InterPro"/>
</dbReference>
<evidence type="ECO:0000256" key="3">
    <source>
        <dbReference type="ARBA" id="ARBA00022827"/>
    </source>
</evidence>
<name>A0AAD4GYD9_ASPNN</name>
<organism evidence="6 7">
    <name type="scientific">Aspergillus nanangensis</name>
    <dbReference type="NCBI Taxonomy" id="2582783"/>
    <lineage>
        <taxon>Eukaryota</taxon>
        <taxon>Fungi</taxon>
        <taxon>Dikarya</taxon>
        <taxon>Ascomycota</taxon>
        <taxon>Pezizomycotina</taxon>
        <taxon>Eurotiomycetes</taxon>
        <taxon>Eurotiomycetidae</taxon>
        <taxon>Eurotiales</taxon>
        <taxon>Aspergillaceae</taxon>
        <taxon>Aspergillus</taxon>
        <taxon>Aspergillus subgen. Circumdati</taxon>
    </lineage>
</organism>
<dbReference type="EMBL" id="VCAU01000006">
    <property type="protein sequence ID" value="KAF9893892.1"/>
    <property type="molecule type" value="Genomic_DNA"/>
</dbReference>
<sequence>MQEKMQEKMEEPPKFKVIIVGGSIAGLTLAHCLAQANIDHVVLERRSAISPQEGAFIGIWPNGARVFEQLGIFGDLENQTAPFHRMHLRYPDGFSFTSSLPELVSECFGYPIITLDRQRVLQVLHERYPCQSNIHVNQKVVQVQPFDHGARVLTEDGSVYTGDLIVGADGVHSSIRAEMWRLADATSPGLITDHERKSLTVEYSCVFGISSPIPGLESGELVNAYADGCCVITFHGADGRVFWFMIEKLPKKYVYPDNPRFSMGDAEGFCARLAHVPIWRDICVEHLWKNRLFVSMTALEEGLFQTWHFGRVVLLGDSVHKMTPNIGQGANTAVEDAATLASLINKLVLSSSSSSSSSTSDIQNLLQHFQSLRYDRVKRTYEQSCTGARLQTRDDLMKILIGRYIFPYIGPFVSQSMCKDIAGGHVIDFLPLPKRSKAGWVKYNRSSQKSIAAQLFWLCPVIVCLLGMGFLRPWMSGVGVIG</sequence>
<reference evidence="6" key="2">
    <citation type="submission" date="2020-02" db="EMBL/GenBank/DDBJ databases">
        <authorList>
            <person name="Gilchrist C.L.M."/>
            <person name="Chooi Y.-H."/>
        </authorList>
    </citation>
    <scope>NUCLEOTIDE SEQUENCE</scope>
    <source>
        <strain evidence="6">MST-FP2251</strain>
    </source>
</reference>
<evidence type="ECO:0000313" key="7">
    <source>
        <dbReference type="Proteomes" id="UP001194746"/>
    </source>
</evidence>
<dbReference type="SUPFAM" id="SSF51905">
    <property type="entry name" value="FAD/NAD(P)-binding domain"/>
    <property type="match status" value="1"/>
</dbReference>
<reference evidence="6" key="1">
    <citation type="journal article" date="2019" name="Beilstein J. Org. Chem.">
        <title>Nanangenines: drimane sesquiterpenoids as the dominant metabolite cohort of a novel Australian fungus, Aspergillus nanangensis.</title>
        <authorList>
            <person name="Lacey H.J."/>
            <person name="Gilchrist C.L.M."/>
            <person name="Crombie A."/>
            <person name="Kalaitzis J.A."/>
            <person name="Vuong D."/>
            <person name="Rutledge P.J."/>
            <person name="Turner P."/>
            <person name="Pitt J.I."/>
            <person name="Lacey E."/>
            <person name="Chooi Y.H."/>
            <person name="Piggott A.M."/>
        </authorList>
    </citation>
    <scope>NUCLEOTIDE SEQUENCE</scope>
    <source>
        <strain evidence="6">MST-FP2251</strain>
    </source>
</reference>
<keyword evidence="3" id="KW-0274">FAD</keyword>
<dbReference type="PANTHER" id="PTHR47356:SF2">
    <property type="entry name" value="FAD-BINDING DOMAIN-CONTAINING PROTEIN-RELATED"/>
    <property type="match status" value="1"/>
</dbReference>
<dbReference type="InterPro" id="IPR002938">
    <property type="entry name" value="FAD-bd"/>
</dbReference>
<dbReference type="PANTHER" id="PTHR47356">
    <property type="entry name" value="FAD-DEPENDENT MONOOXYGENASE ASQG-RELATED"/>
    <property type="match status" value="1"/>
</dbReference>
<keyword evidence="2" id="KW-0285">Flavoprotein</keyword>
<dbReference type="Pfam" id="PF01494">
    <property type="entry name" value="FAD_binding_3"/>
    <property type="match status" value="2"/>
</dbReference>
<gene>
    <name evidence="6" type="ORF">FE257_010062</name>
</gene>
<dbReference type="Proteomes" id="UP001194746">
    <property type="component" value="Unassembled WGS sequence"/>
</dbReference>
<evidence type="ECO:0000259" key="5">
    <source>
        <dbReference type="Pfam" id="PF01494"/>
    </source>
</evidence>
<dbReference type="PRINTS" id="PR00420">
    <property type="entry name" value="RNGMNOXGNASE"/>
</dbReference>
<evidence type="ECO:0000313" key="6">
    <source>
        <dbReference type="EMBL" id="KAF9893892.1"/>
    </source>
</evidence>
<evidence type="ECO:0000256" key="4">
    <source>
        <dbReference type="ARBA" id="ARBA00023002"/>
    </source>
</evidence>
<evidence type="ECO:0000256" key="2">
    <source>
        <dbReference type="ARBA" id="ARBA00022630"/>
    </source>
</evidence>
<dbReference type="InterPro" id="IPR036188">
    <property type="entry name" value="FAD/NAD-bd_sf"/>
</dbReference>
<proteinExistence type="inferred from homology"/>
<accession>A0AAD4GYD9</accession>
<keyword evidence="7" id="KW-1185">Reference proteome</keyword>
<evidence type="ECO:0000256" key="1">
    <source>
        <dbReference type="ARBA" id="ARBA00007992"/>
    </source>
</evidence>
<feature type="domain" description="FAD-binding" evidence="5">
    <location>
        <begin position="15"/>
        <end position="178"/>
    </location>
</feature>
<protein>
    <recommendedName>
        <fullName evidence="5">FAD-binding domain-containing protein</fullName>
    </recommendedName>
</protein>
<dbReference type="Gene3D" id="3.50.50.60">
    <property type="entry name" value="FAD/NAD(P)-binding domain"/>
    <property type="match status" value="1"/>
</dbReference>
<feature type="domain" description="FAD-binding" evidence="5">
    <location>
        <begin position="299"/>
        <end position="345"/>
    </location>
</feature>
<dbReference type="InterPro" id="IPR050562">
    <property type="entry name" value="FAD_mOase_fung"/>
</dbReference>
<comment type="similarity">
    <text evidence="1">Belongs to the paxM FAD-dependent monooxygenase family.</text>
</comment>
<comment type="caution">
    <text evidence="6">The sequence shown here is derived from an EMBL/GenBank/DDBJ whole genome shotgun (WGS) entry which is preliminary data.</text>
</comment>